<dbReference type="AlphaFoldDB" id="J0WQA9"/>
<evidence type="ECO:0000313" key="3">
    <source>
        <dbReference type="Proteomes" id="UP000006514"/>
    </source>
</evidence>
<feature type="region of interest" description="Disordered" evidence="1">
    <location>
        <begin position="1"/>
        <end position="24"/>
    </location>
</feature>
<sequence>MSFRVNYPESNLRTDLPPPARPASPPFPYHLAIPAPAPGYITAQAQQAARDAEERARRYGPVPPKMVVPPHPGGVVPPTPATPSARPPPRPHFAVPLAAPMPIPTHPLYTADFQCPFAQCGAHGKNLVCGTEKALKDHLWRVHGMY</sequence>
<dbReference type="InParanoid" id="J0WQA9"/>
<name>J0WQA9_AURST</name>
<organism evidence="2 3">
    <name type="scientific">Auricularia subglabra (strain TFB-10046 / SS5)</name>
    <name type="common">White-rot fungus</name>
    <name type="synonym">Auricularia delicata (strain TFB10046)</name>
    <dbReference type="NCBI Taxonomy" id="717982"/>
    <lineage>
        <taxon>Eukaryota</taxon>
        <taxon>Fungi</taxon>
        <taxon>Dikarya</taxon>
        <taxon>Basidiomycota</taxon>
        <taxon>Agaricomycotina</taxon>
        <taxon>Agaricomycetes</taxon>
        <taxon>Auriculariales</taxon>
        <taxon>Auriculariaceae</taxon>
        <taxon>Auricularia</taxon>
    </lineage>
</organism>
<feature type="compositionally biased region" description="Pro residues" evidence="1">
    <location>
        <begin position="61"/>
        <end position="89"/>
    </location>
</feature>
<evidence type="ECO:0000256" key="1">
    <source>
        <dbReference type="SAM" id="MobiDB-lite"/>
    </source>
</evidence>
<keyword evidence="3" id="KW-1185">Reference proteome</keyword>
<feature type="region of interest" description="Disordered" evidence="1">
    <location>
        <begin position="43"/>
        <end position="89"/>
    </location>
</feature>
<accession>J0WQA9</accession>
<dbReference type="Proteomes" id="UP000006514">
    <property type="component" value="Unassembled WGS sequence"/>
</dbReference>
<protein>
    <submittedName>
        <fullName evidence="2">Uncharacterized protein</fullName>
    </submittedName>
</protein>
<gene>
    <name evidence="2" type="ORF">AURDEDRAFT_176272</name>
</gene>
<reference evidence="3" key="1">
    <citation type="journal article" date="2012" name="Science">
        <title>The Paleozoic origin of enzymatic lignin decomposition reconstructed from 31 fungal genomes.</title>
        <authorList>
            <person name="Floudas D."/>
            <person name="Binder M."/>
            <person name="Riley R."/>
            <person name="Barry K."/>
            <person name="Blanchette R.A."/>
            <person name="Henrissat B."/>
            <person name="Martinez A.T."/>
            <person name="Otillar R."/>
            <person name="Spatafora J.W."/>
            <person name="Yadav J.S."/>
            <person name="Aerts A."/>
            <person name="Benoit I."/>
            <person name="Boyd A."/>
            <person name="Carlson A."/>
            <person name="Copeland A."/>
            <person name="Coutinho P.M."/>
            <person name="de Vries R.P."/>
            <person name="Ferreira P."/>
            <person name="Findley K."/>
            <person name="Foster B."/>
            <person name="Gaskell J."/>
            <person name="Glotzer D."/>
            <person name="Gorecki P."/>
            <person name="Heitman J."/>
            <person name="Hesse C."/>
            <person name="Hori C."/>
            <person name="Igarashi K."/>
            <person name="Jurgens J.A."/>
            <person name="Kallen N."/>
            <person name="Kersten P."/>
            <person name="Kohler A."/>
            <person name="Kuees U."/>
            <person name="Kumar T.K.A."/>
            <person name="Kuo A."/>
            <person name="LaButti K."/>
            <person name="Larrondo L.F."/>
            <person name="Lindquist E."/>
            <person name="Ling A."/>
            <person name="Lombard V."/>
            <person name="Lucas S."/>
            <person name="Lundell T."/>
            <person name="Martin R."/>
            <person name="McLaughlin D.J."/>
            <person name="Morgenstern I."/>
            <person name="Morin E."/>
            <person name="Murat C."/>
            <person name="Nagy L.G."/>
            <person name="Nolan M."/>
            <person name="Ohm R.A."/>
            <person name="Patyshakuliyeva A."/>
            <person name="Rokas A."/>
            <person name="Ruiz-Duenas F.J."/>
            <person name="Sabat G."/>
            <person name="Salamov A."/>
            <person name="Samejima M."/>
            <person name="Schmutz J."/>
            <person name="Slot J.C."/>
            <person name="St John F."/>
            <person name="Stenlid J."/>
            <person name="Sun H."/>
            <person name="Sun S."/>
            <person name="Syed K."/>
            <person name="Tsang A."/>
            <person name="Wiebenga A."/>
            <person name="Young D."/>
            <person name="Pisabarro A."/>
            <person name="Eastwood D.C."/>
            <person name="Martin F."/>
            <person name="Cullen D."/>
            <person name="Grigoriev I.V."/>
            <person name="Hibbett D.S."/>
        </authorList>
    </citation>
    <scope>NUCLEOTIDE SEQUENCE [LARGE SCALE GENOMIC DNA]</scope>
    <source>
        <strain evidence="3">TFB10046</strain>
    </source>
</reference>
<dbReference type="EMBL" id="JH687927">
    <property type="protein sequence ID" value="EJD34692.1"/>
    <property type="molecule type" value="Genomic_DNA"/>
</dbReference>
<evidence type="ECO:0000313" key="2">
    <source>
        <dbReference type="EMBL" id="EJD34692.1"/>
    </source>
</evidence>
<proteinExistence type="predicted"/>
<dbReference type="KEGG" id="adl:AURDEDRAFT_176272"/>